<dbReference type="InterPro" id="IPR043128">
    <property type="entry name" value="Rev_trsase/Diguanyl_cyclase"/>
</dbReference>
<dbReference type="Gene3D" id="3.10.10.10">
    <property type="entry name" value="HIV Type 1 Reverse Transcriptase, subunit A, domain 1"/>
    <property type="match status" value="1"/>
</dbReference>
<dbReference type="Pfam" id="PF00078">
    <property type="entry name" value="RVT_1"/>
    <property type="match status" value="1"/>
</dbReference>
<gene>
    <name evidence="2" type="ORF">WMSIL1_LOCUS8785</name>
</gene>
<dbReference type="InterPro" id="IPR050951">
    <property type="entry name" value="Retrovirus_Pol_polyprotein"/>
</dbReference>
<dbReference type="AlphaFoldDB" id="A0A564YQ24"/>
<proteinExistence type="predicted"/>
<reference evidence="2 3" key="1">
    <citation type="submission" date="2019-07" db="EMBL/GenBank/DDBJ databases">
        <authorList>
            <person name="Jastrzebski P J."/>
            <person name="Paukszto L."/>
            <person name="Jastrzebski P J."/>
        </authorList>
    </citation>
    <scope>NUCLEOTIDE SEQUENCE [LARGE SCALE GENOMIC DNA]</scope>
    <source>
        <strain evidence="2 3">WMS-il1</strain>
    </source>
</reference>
<feature type="domain" description="Reverse transcriptase" evidence="1">
    <location>
        <begin position="166"/>
        <end position="287"/>
    </location>
</feature>
<name>A0A564YQ24_HYMDI</name>
<sequence>MKCEAALKGITVATVCYAGDHDVNFLGLDWIDMFNVLKPKIQGVTCLQMRTKVIMERFAVMFEDTLEKCTQTATRLFLEPETNYLFPPQRPAPIVVVKIVEDEPGHLEQMGVLQSVTYWKWAALNVVVGKTNESARNRADFSTGLNSSLEKNNHPLPAGDALFSILNDGKFFAKMDPLDVHLQVKVEAGSCEFQTIATREGLFQYTRPPFGIETAPVIFQHNVDGMTSGPVCSTTYFDGIIVVGDSAEGLQGRVENSSSISKNIWFLLRTDKYQFFLTSIKYIGFILDSSGRYPDPDETRDIARMLAPTNLRLLFLLPLGVRSYDNIARGTDKYIGYLPQAETPWIRLHVDFVGPVKDRVVVPISSGCAARRRVKPFRL</sequence>
<keyword evidence="3" id="KW-1185">Reference proteome</keyword>
<dbReference type="SUPFAM" id="SSF56672">
    <property type="entry name" value="DNA/RNA polymerases"/>
    <property type="match status" value="1"/>
</dbReference>
<dbReference type="Proteomes" id="UP000321570">
    <property type="component" value="Unassembled WGS sequence"/>
</dbReference>
<organism evidence="2 3">
    <name type="scientific">Hymenolepis diminuta</name>
    <name type="common">Rat tapeworm</name>
    <dbReference type="NCBI Taxonomy" id="6216"/>
    <lineage>
        <taxon>Eukaryota</taxon>
        <taxon>Metazoa</taxon>
        <taxon>Spiralia</taxon>
        <taxon>Lophotrochozoa</taxon>
        <taxon>Platyhelminthes</taxon>
        <taxon>Cestoda</taxon>
        <taxon>Eucestoda</taxon>
        <taxon>Cyclophyllidea</taxon>
        <taxon>Hymenolepididae</taxon>
        <taxon>Hymenolepis</taxon>
    </lineage>
</organism>
<evidence type="ECO:0000313" key="3">
    <source>
        <dbReference type="Proteomes" id="UP000321570"/>
    </source>
</evidence>
<dbReference type="Gene3D" id="3.30.70.270">
    <property type="match status" value="1"/>
</dbReference>
<dbReference type="EMBL" id="CABIJS010000333">
    <property type="protein sequence ID" value="VUZ49306.1"/>
    <property type="molecule type" value="Genomic_DNA"/>
</dbReference>
<dbReference type="InterPro" id="IPR000477">
    <property type="entry name" value="RT_dom"/>
</dbReference>
<protein>
    <recommendedName>
        <fullName evidence="1">Reverse transcriptase domain-containing protein</fullName>
    </recommendedName>
</protein>
<evidence type="ECO:0000313" key="2">
    <source>
        <dbReference type="EMBL" id="VUZ49306.1"/>
    </source>
</evidence>
<accession>A0A564YQ24</accession>
<evidence type="ECO:0000259" key="1">
    <source>
        <dbReference type="Pfam" id="PF00078"/>
    </source>
</evidence>
<dbReference type="InterPro" id="IPR043502">
    <property type="entry name" value="DNA/RNA_pol_sf"/>
</dbReference>
<dbReference type="PANTHER" id="PTHR37984:SF5">
    <property type="entry name" value="PROTEIN NYNRIN-LIKE"/>
    <property type="match status" value="1"/>
</dbReference>
<dbReference type="PANTHER" id="PTHR37984">
    <property type="entry name" value="PROTEIN CBG26694"/>
    <property type="match status" value="1"/>
</dbReference>